<accession>A0A5M8PMC6</accession>
<dbReference type="InterPro" id="IPR027538">
    <property type="entry name" value="Get1_fungi"/>
</dbReference>
<evidence type="ECO:0000256" key="5">
    <source>
        <dbReference type="ARBA" id="ARBA00022824"/>
    </source>
</evidence>
<dbReference type="GO" id="GO:0043529">
    <property type="term" value="C:GET complex"/>
    <property type="evidence" value="ECO:0007669"/>
    <property type="project" value="InterPro"/>
</dbReference>
<evidence type="ECO:0000256" key="7">
    <source>
        <dbReference type="ARBA" id="ARBA00023054"/>
    </source>
</evidence>
<keyword evidence="3 9" id="KW-0813">Transport</keyword>
<name>A0A5M8PMC6_9LECA</name>
<dbReference type="EMBL" id="VXIT01000009">
    <property type="protein sequence ID" value="KAA6410697.1"/>
    <property type="molecule type" value="Genomic_DNA"/>
</dbReference>
<evidence type="ECO:0000256" key="2">
    <source>
        <dbReference type="ARBA" id="ARBA00010799"/>
    </source>
</evidence>
<dbReference type="AlphaFoldDB" id="A0A5M8PMC6"/>
<evidence type="ECO:0000256" key="3">
    <source>
        <dbReference type="ARBA" id="ARBA00022448"/>
    </source>
</evidence>
<evidence type="ECO:0000256" key="11">
    <source>
        <dbReference type="SAM" id="Phobius"/>
    </source>
</evidence>
<dbReference type="HAMAP" id="MF_03113">
    <property type="entry name" value="Get1"/>
    <property type="match status" value="1"/>
</dbReference>
<evidence type="ECO:0000313" key="14">
    <source>
        <dbReference type="Proteomes" id="UP000324767"/>
    </source>
</evidence>
<dbReference type="FunFam" id="1.10.287.660:FF:000006">
    <property type="entry name" value="Protein GET1"/>
    <property type="match status" value="1"/>
</dbReference>
<evidence type="ECO:0000256" key="4">
    <source>
        <dbReference type="ARBA" id="ARBA00022692"/>
    </source>
</evidence>
<keyword evidence="8 9" id="KW-0472">Membrane</keyword>
<keyword evidence="12" id="KW-0732">Signal</keyword>
<protein>
    <submittedName>
        <fullName evidence="13">Chd5 domain-containing</fullName>
    </submittedName>
</protein>
<dbReference type="Pfam" id="PF04420">
    <property type="entry name" value="CHD5"/>
    <property type="match status" value="1"/>
</dbReference>
<dbReference type="OrthoDB" id="69461at2759"/>
<gene>
    <name evidence="9" type="primary">GET1</name>
    <name evidence="13" type="ORF">FRX48_06120</name>
</gene>
<feature type="chain" id="PRO_5024344033" evidence="12">
    <location>
        <begin position="21"/>
        <end position="214"/>
    </location>
</feature>
<dbReference type="GO" id="GO:0043495">
    <property type="term" value="F:protein-membrane adaptor activity"/>
    <property type="evidence" value="ECO:0007669"/>
    <property type="project" value="TreeGrafter"/>
</dbReference>
<feature type="topological domain" description="Cytoplasmic" evidence="9">
    <location>
        <begin position="173"/>
        <end position="214"/>
    </location>
</feature>
<feature type="signal peptide" evidence="12">
    <location>
        <begin position="1"/>
        <end position="20"/>
    </location>
</feature>
<comment type="caution">
    <text evidence="9">Lacks conserved residue(s) required for the propagation of feature annotation.</text>
</comment>
<keyword evidence="7" id="KW-0175">Coiled coil</keyword>
<dbReference type="PANTHER" id="PTHR42650:SF1">
    <property type="entry name" value="GUIDED ENTRY OF TAIL-ANCHORED PROTEINS FACTOR 1"/>
    <property type="match status" value="1"/>
</dbReference>
<evidence type="ECO:0000313" key="13">
    <source>
        <dbReference type="EMBL" id="KAA6410697.1"/>
    </source>
</evidence>
<dbReference type="InterPro" id="IPR028945">
    <property type="entry name" value="Get1"/>
</dbReference>
<dbReference type="GO" id="GO:0005789">
    <property type="term" value="C:endoplasmic reticulum membrane"/>
    <property type="evidence" value="ECO:0007669"/>
    <property type="project" value="UniProtKB-SubCell"/>
</dbReference>
<dbReference type="InterPro" id="IPR029012">
    <property type="entry name" value="Helix_hairpin_bin_sf"/>
</dbReference>
<comment type="similarity">
    <text evidence="2 9">Belongs to the WRB/GET1 family.</text>
</comment>
<evidence type="ECO:0000256" key="9">
    <source>
        <dbReference type="HAMAP-Rule" id="MF_03113"/>
    </source>
</evidence>
<evidence type="ECO:0000256" key="10">
    <source>
        <dbReference type="SAM" id="MobiDB-lite"/>
    </source>
</evidence>
<comment type="subcellular location">
    <subcellularLocation>
        <location evidence="1">Endoplasmic reticulum membrane</location>
        <topology evidence="1">Multi-pass membrane protein</topology>
    </subcellularLocation>
</comment>
<keyword evidence="4 9" id="KW-0812">Transmembrane</keyword>
<evidence type="ECO:0000256" key="12">
    <source>
        <dbReference type="SAM" id="SignalP"/>
    </source>
</evidence>
<dbReference type="Proteomes" id="UP000324767">
    <property type="component" value="Unassembled WGS sequence"/>
</dbReference>
<evidence type="ECO:0000256" key="1">
    <source>
        <dbReference type="ARBA" id="ARBA00004477"/>
    </source>
</evidence>
<dbReference type="Gene3D" id="1.10.287.660">
    <property type="entry name" value="Helix hairpin bin"/>
    <property type="match status" value="1"/>
</dbReference>
<comment type="caution">
    <text evidence="13">The sequence shown here is derived from an EMBL/GenBank/DDBJ whole genome shotgun (WGS) entry which is preliminary data.</text>
</comment>
<feature type="topological domain" description="Lumenal" evidence="9">
    <location>
        <begin position="1"/>
        <end position="4"/>
    </location>
</feature>
<evidence type="ECO:0000256" key="6">
    <source>
        <dbReference type="ARBA" id="ARBA00022989"/>
    </source>
</evidence>
<keyword evidence="5 9" id="KW-0256">Endoplasmic reticulum</keyword>
<keyword evidence="6 9" id="KW-1133">Transmembrane helix</keyword>
<feature type="transmembrane region" description="Helical" evidence="11">
    <location>
        <begin position="160"/>
        <end position="184"/>
    </location>
</feature>
<reference evidence="13 14" key="1">
    <citation type="submission" date="2019-09" db="EMBL/GenBank/DDBJ databases">
        <title>The hologenome of the rock-dwelling lichen Lasallia pustulata.</title>
        <authorList>
            <person name="Greshake Tzovaras B."/>
            <person name="Segers F."/>
            <person name="Bicker A."/>
            <person name="Dal Grande F."/>
            <person name="Otte J."/>
            <person name="Hankeln T."/>
            <person name="Schmitt I."/>
            <person name="Ebersberger I."/>
        </authorList>
    </citation>
    <scope>NUCLEOTIDE SEQUENCE [LARGE SCALE GENOMIC DNA]</scope>
    <source>
        <strain evidence="13">A1-1</strain>
    </source>
</reference>
<dbReference type="PANTHER" id="PTHR42650">
    <property type="entry name" value="TAIL-ANCHORED PROTEIN INSERTION RECEPTOR WRB"/>
    <property type="match status" value="1"/>
</dbReference>
<feature type="region of interest" description="Disordered" evidence="10">
    <location>
        <begin position="192"/>
        <end position="214"/>
    </location>
</feature>
<organism evidence="13 14">
    <name type="scientific">Lasallia pustulata</name>
    <dbReference type="NCBI Taxonomy" id="136370"/>
    <lineage>
        <taxon>Eukaryota</taxon>
        <taxon>Fungi</taxon>
        <taxon>Dikarya</taxon>
        <taxon>Ascomycota</taxon>
        <taxon>Pezizomycotina</taxon>
        <taxon>Lecanoromycetes</taxon>
        <taxon>OSLEUM clade</taxon>
        <taxon>Umbilicariomycetidae</taxon>
        <taxon>Umbilicariales</taxon>
        <taxon>Umbilicariaceae</taxon>
        <taxon>Lasallia</taxon>
    </lineage>
</organism>
<sequence length="214" mass="24213">MPSLLITVFTLQLVIHLVNTIGAPAISDLLWVLWNKLPTPTSKSVEDQTRLRRDVLRLKREMNSTSSQDEFAKWAKLRRQHDKALAEYDEKTSSLQAFKTSFERYVSVARWLSTNGLRFFLQFWYSRRPLFWIPQGWLPGYVEWLLSFPRAPRGSISIQVWGAACACAIHLVGAAVTAIVVLVIEQKQKLAPGKGTPMKMGARSGGGEKAKKEL</sequence>
<dbReference type="GO" id="GO:0071816">
    <property type="term" value="P:tail-anchored membrane protein insertion into ER membrane"/>
    <property type="evidence" value="ECO:0007669"/>
    <property type="project" value="InterPro"/>
</dbReference>
<proteinExistence type="inferred from homology"/>
<evidence type="ECO:0000256" key="8">
    <source>
        <dbReference type="ARBA" id="ARBA00023136"/>
    </source>
</evidence>